<dbReference type="Proteomes" id="UP000319210">
    <property type="component" value="Unassembled WGS sequence"/>
</dbReference>
<dbReference type="CDD" id="cd00090">
    <property type="entry name" value="HTH_ARSR"/>
    <property type="match status" value="1"/>
</dbReference>
<protein>
    <recommendedName>
        <fullName evidence="2">HTH arsR-type domain-containing protein</fullName>
    </recommendedName>
</protein>
<reference evidence="3 4" key="1">
    <citation type="submission" date="2019-06" db="EMBL/GenBank/DDBJ databases">
        <title>Whole genome shotgun sequence of Streptomyces cacaoi subsp. cacaoi NBRC 12748.</title>
        <authorList>
            <person name="Hosoyama A."/>
            <person name="Uohara A."/>
            <person name="Ohji S."/>
            <person name="Ichikawa N."/>
        </authorList>
    </citation>
    <scope>NUCLEOTIDE SEQUENCE [LARGE SCALE GENOMIC DNA]</scope>
    <source>
        <strain evidence="3 4">NBRC 12748</strain>
    </source>
</reference>
<dbReference type="EMBL" id="BJMM01000043">
    <property type="protein sequence ID" value="GEB53099.1"/>
    <property type="molecule type" value="Genomic_DNA"/>
</dbReference>
<evidence type="ECO:0000313" key="3">
    <source>
        <dbReference type="EMBL" id="GEB53099.1"/>
    </source>
</evidence>
<feature type="compositionally biased region" description="Basic and acidic residues" evidence="1">
    <location>
        <begin position="1"/>
        <end position="10"/>
    </location>
</feature>
<feature type="domain" description="HTH arsR-type" evidence="2">
    <location>
        <begin position="44"/>
        <end position="142"/>
    </location>
</feature>
<organism evidence="3 4">
    <name type="scientific">Streptomyces cacaoi</name>
    <dbReference type="NCBI Taxonomy" id="1898"/>
    <lineage>
        <taxon>Bacteria</taxon>
        <taxon>Bacillati</taxon>
        <taxon>Actinomycetota</taxon>
        <taxon>Actinomycetes</taxon>
        <taxon>Kitasatosporales</taxon>
        <taxon>Streptomycetaceae</taxon>
        <taxon>Streptomyces</taxon>
    </lineage>
</organism>
<comment type="caution">
    <text evidence="3">The sequence shown here is derived from an EMBL/GenBank/DDBJ whole genome shotgun (WGS) entry which is preliminary data.</text>
</comment>
<feature type="region of interest" description="Disordered" evidence="1">
    <location>
        <begin position="1"/>
        <end position="45"/>
    </location>
</feature>
<dbReference type="Pfam" id="PF12840">
    <property type="entry name" value="HTH_20"/>
    <property type="match status" value="1"/>
</dbReference>
<sequence length="253" mass="27268">MEFRLPRMPEEASVAPTSPSSPSAPSSGSGPSAPPTGSGDPADRNAEAVTLDTRGLRALAHPVRVQLLGLLRMHGPATATQLALRLNLNTGVTSYHLRQLDAAGFVAEDRERGNGRERWWRAAHQETRMDCSAMIEQDPEATDAYLRSVAATDTLLIQRAVNGFPTMPRAWQDVADFSDFRLRLTPDEAAALRTELREVVGRYRKDTPGQAPGAPADAEPVTLVSYLLPDPAGRPEADGERDEDEGAHPGGES</sequence>
<evidence type="ECO:0000259" key="2">
    <source>
        <dbReference type="PROSITE" id="PS50987"/>
    </source>
</evidence>
<dbReference type="InterPro" id="IPR001845">
    <property type="entry name" value="HTH_ArsR_DNA-bd_dom"/>
</dbReference>
<proteinExistence type="predicted"/>
<dbReference type="AlphaFoldDB" id="A0A4Y3R6V8"/>
<feature type="region of interest" description="Disordered" evidence="1">
    <location>
        <begin position="203"/>
        <end position="253"/>
    </location>
</feature>
<dbReference type="GO" id="GO:0003700">
    <property type="term" value="F:DNA-binding transcription factor activity"/>
    <property type="evidence" value="ECO:0007669"/>
    <property type="project" value="InterPro"/>
</dbReference>
<feature type="compositionally biased region" description="Low complexity" evidence="1">
    <location>
        <begin position="12"/>
        <end position="39"/>
    </location>
</feature>
<dbReference type="SUPFAM" id="SSF46785">
    <property type="entry name" value="Winged helix' DNA-binding domain"/>
    <property type="match status" value="1"/>
</dbReference>
<gene>
    <name evidence="3" type="ORF">SCA03_56500</name>
</gene>
<dbReference type="SMART" id="SM00418">
    <property type="entry name" value="HTH_ARSR"/>
    <property type="match status" value="1"/>
</dbReference>
<dbReference type="PROSITE" id="PS50987">
    <property type="entry name" value="HTH_ARSR_2"/>
    <property type="match status" value="1"/>
</dbReference>
<keyword evidence="4" id="KW-1185">Reference proteome</keyword>
<dbReference type="InterPro" id="IPR011991">
    <property type="entry name" value="ArsR-like_HTH"/>
</dbReference>
<name>A0A4Y3R6V8_STRCI</name>
<evidence type="ECO:0000313" key="4">
    <source>
        <dbReference type="Proteomes" id="UP000319210"/>
    </source>
</evidence>
<dbReference type="Gene3D" id="1.10.10.10">
    <property type="entry name" value="Winged helix-like DNA-binding domain superfamily/Winged helix DNA-binding domain"/>
    <property type="match status" value="1"/>
</dbReference>
<accession>A0A4Y3R6V8</accession>
<evidence type="ECO:0000256" key="1">
    <source>
        <dbReference type="SAM" id="MobiDB-lite"/>
    </source>
</evidence>
<dbReference type="InterPro" id="IPR036390">
    <property type="entry name" value="WH_DNA-bd_sf"/>
</dbReference>
<dbReference type="InterPro" id="IPR036388">
    <property type="entry name" value="WH-like_DNA-bd_sf"/>
</dbReference>